<dbReference type="Proteomes" id="UP000196778">
    <property type="component" value="Unassembled WGS sequence"/>
</dbReference>
<dbReference type="GO" id="GO:0005886">
    <property type="term" value="C:plasma membrane"/>
    <property type="evidence" value="ECO:0007669"/>
    <property type="project" value="UniProtKB-SubCell"/>
</dbReference>
<feature type="transmembrane region" description="Helical" evidence="7">
    <location>
        <begin position="21"/>
        <end position="42"/>
    </location>
</feature>
<dbReference type="PANTHER" id="PTHR43163">
    <property type="entry name" value="DIPEPTIDE TRANSPORT SYSTEM PERMEASE PROTEIN DPPB-RELATED"/>
    <property type="match status" value="1"/>
</dbReference>
<dbReference type="GO" id="GO:0071916">
    <property type="term" value="F:dipeptide transmembrane transporter activity"/>
    <property type="evidence" value="ECO:0007669"/>
    <property type="project" value="TreeGrafter"/>
</dbReference>
<evidence type="ECO:0000256" key="7">
    <source>
        <dbReference type="RuleBase" id="RU363032"/>
    </source>
</evidence>
<evidence type="ECO:0000256" key="5">
    <source>
        <dbReference type="ARBA" id="ARBA00022989"/>
    </source>
</evidence>
<dbReference type="SUPFAM" id="SSF161098">
    <property type="entry name" value="MetI-like"/>
    <property type="match status" value="1"/>
</dbReference>
<protein>
    <submittedName>
        <fullName evidence="9">Oligopeptide transport system permease protein OppB (TC 3.A.1.5.1)</fullName>
    </submittedName>
</protein>
<gene>
    <name evidence="9" type="ORF">FM119_06970</name>
</gene>
<sequence>MARRVAARGGTGTARWLLGRLGNAVIVMWAAATAVFVAVSLIPGDPVEAALGGPGSQASAATVEATRERLGLDRPLIVQYFSQLLRMATGQWGDSYAQRIPVAEVIGQALPATAVLAVAALLAAWAIALTLTVLAALGGRRGRLVTSAVGMVAASLPHFWLGLVLVAVFATGLGWLPAVSDGGGAGLVLPVLTLALPLGGYLAQTMLDGVADAEATAFALSARARGERRGGLLWRHTLRHAVLPAVALSSWAAGTLIGGAVVVETVFARPGLGRVLLSAVTQRDAPVIVAVVVVTAVVFIVLGFLGDAAARWVDPRGREATSR</sequence>
<evidence type="ECO:0000259" key="8">
    <source>
        <dbReference type="PROSITE" id="PS50928"/>
    </source>
</evidence>
<keyword evidence="4 7" id="KW-0812">Transmembrane</keyword>
<keyword evidence="5 7" id="KW-1133">Transmembrane helix</keyword>
<dbReference type="Pfam" id="PF19300">
    <property type="entry name" value="BPD_transp_1_N"/>
    <property type="match status" value="1"/>
</dbReference>
<evidence type="ECO:0000256" key="2">
    <source>
        <dbReference type="ARBA" id="ARBA00022448"/>
    </source>
</evidence>
<dbReference type="Gene3D" id="1.10.3720.10">
    <property type="entry name" value="MetI-like"/>
    <property type="match status" value="1"/>
</dbReference>
<evidence type="ECO:0000256" key="1">
    <source>
        <dbReference type="ARBA" id="ARBA00004651"/>
    </source>
</evidence>
<dbReference type="RefSeq" id="WP_245827332.1">
    <property type="nucleotide sequence ID" value="NZ_FUKR01000036.1"/>
</dbReference>
<feature type="transmembrane region" description="Helical" evidence="7">
    <location>
        <begin position="184"/>
        <end position="203"/>
    </location>
</feature>
<evidence type="ECO:0000256" key="4">
    <source>
        <dbReference type="ARBA" id="ARBA00022692"/>
    </source>
</evidence>
<dbReference type="InterPro" id="IPR000515">
    <property type="entry name" value="MetI-like"/>
</dbReference>
<feature type="transmembrane region" description="Helical" evidence="7">
    <location>
        <begin position="159"/>
        <end position="178"/>
    </location>
</feature>
<dbReference type="Pfam" id="PF00528">
    <property type="entry name" value="BPD_transp_1"/>
    <property type="match status" value="1"/>
</dbReference>
<comment type="similarity">
    <text evidence="7">Belongs to the binding-protein-dependent transport system permease family.</text>
</comment>
<feature type="transmembrane region" description="Helical" evidence="7">
    <location>
        <begin position="242"/>
        <end position="267"/>
    </location>
</feature>
<dbReference type="InterPro" id="IPR035906">
    <property type="entry name" value="MetI-like_sf"/>
</dbReference>
<evidence type="ECO:0000313" key="10">
    <source>
        <dbReference type="Proteomes" id="UP000196778"/>
    </source>
</evidence>
<dbReference type="EMBL" id="FUKR01000036">
    <property type="protein sequence ID" value="SJN30097.1"/>
    <property type="molecule type" value="Genomic_DNA"/>
</dbReference>
<feature type="domain" description="ABC transmembrane type-1" evidence="8">
    <location>
        <begin position="110"/>
        <end position="306"/>
    </location>
</feature>
<comment type="subcellular location">
    <subcellularLocation>
        <location evidence="1 7">Cell membrane</location>
        <topology evidence="1 7">Multi-pass membrane protein</topology>
    </subcellularLocation>
</comment>
<keyword evidence="6 7" id="KW-0472">Membrane</keyword>
<keyword evidence="10" id="KW-1185">Reference proteome</keyword>
<proteinExistence type="inferred from homology"/>
<organism evidence="9 10">
    <name type="scientific">Mycetocola reblochoni REB411</name>
    <dbReference type="NCBI Taxonomy" id="1255698"/>
    <lineage>
        <taxon>Bacteria</taxon>
        <taxon>Bacillati</taxon>
        <taxon>Actinomycetota</taxon>
        <taxon>Actinomycetes</taxon>
        <taxon>Micrococcales</taxon>
        <taxon>Microbacteriaceae</taxon>
        <taxon>Mycetocola</taxon>
    </lineage>
</organism>
<dbReference type="PROSITE" id="PS50928">
    <property type="entry name" value="ABC_TM1"/>
    <property type="match status" value="1"/>
</dbReference>
<keyword evidence="3" id="KW-1003">Cell membrane</keyword>
<evidence type="ECO:0000256" key="3">
    <source>
        <dbReference type="ARBA" id="ARBA00022475"/>
    </source>
</evidence>
<feature type="transmembrane region" description="Helical" evidence="7">
    <location>
        <begin position="114"/>
        <end position="138"/>
    </location>
</feature>
<dbReference type="AlphaFoldDB" id="A0A1R4JDI7"/>
<dbReference type="PANTHER" id="PTHR43163:SF6">
    <property type="entry name" value="DIPEPTIDE TRANSPORT SYSTEM PERMEASE PROTEIN DPPB-RELATED"/>
    <property type="match status" value="1"/>
</dbReference>
<evidence type="ECO:0000313" key="9">
    <source>
        <dbReference type="EMBL" id="SJN30097.1"/>
    </source>
</evidence>
<accession>A0A1R4JDI7</accession>
<dbReference type="InterPro" id="IPR045621">
    <property type="entry name" value="BPD_transp_1_N"/>
</dbReference>
<evidence type="ECO:0000256" key="6">
    <source>
        <dbReference type="ARBA" id="ARBA00023136"/>
    </source>
</evidence>
<dbReference type="CDD" id="cd06261">
    <property type="entry name" value="TM_PBP2"/>
    <property type="match status" value="1"/>
</dbReference>
<keyword evidence="2 7" id="KW-0813">Transport</keyword>
<reference evidence="10" key="1">
    <citation type="submission" date="2017-02" db="EMBL/GenBank/DDBJ databases">
        <authorList>
            <person name="Dridi B."/>
        </authorList>
    </citation>
    <scope>NUCLEOTIDE SEQUENCE [LARGE SCALE GENOMIC DNA]</scope>
    <source>
        <strain evidence="10">EB411</strain>
    </source>
</reference>
<name>A0A1R4JDI7_9MICO</name>
<feature type="transmembrane region" description="Helical" evidence="7">
    <location>
        <begin position="287"/>
        <end position="306"/>
    </location>
</feature>